<reference evidence="13 14" key="1">
    <citation type="submission" date="2015-03" db="EMBL/GenBank/DDBJ databases">
        <title>Draft genome of the nematode, Opisthorchis viverrini.</title>
        <authorList>
            <person name="Mitreva M."/>
        </authorList>
    </citation>
    <scope>NUCLEOTIDE SEQUENCE [LARGE SCALE GENOMIC DNA]</scope>
    <source>
        <strain evidence="13">Khon Kaen</strain>
    </source>
</reference>
<dbReference type="Pfam" id="PF21883">
    <property type="entry name" value="WLS_GOLD"/>
    <property type="match status" value="1"/>
</dbReference>
<keyword evidence="3" id="KW-0217">Developmental protein</keyword>
<feature type="transmembrane region" description="Helical" evidence="10">
    <location>
        <begin position="506"/>
        <end position="528"/>
    </location>
</feature>
<dbReference type="AlphaFoldDB" id="A0A1S8WU84"/>
<dbReference type="InterPro" id="IPR047843">
    <property type="entry name" value="WLS-like_TM"/>
</dbReference>
<evidence type="ECO:0000256" key="8">
    <source>
        <dbReference type="ARBA" id="ARBA00023136"/>
    </source>
</evidence>
<evidence type="ECO:0000256" key="4">
    <source>
        <dbReference type="ARBA" id="ARBA00022687"/>
    </source>
</evidence>
<evidence type="ECO:0000313" key="14">
    <source>
        <dbReference type="Proteomes" id="UP000243686"/>
    </source>
</evidence>
<evidence type="ECO:0000256" key="1">
    <source>
        <dbReference type="ARBA" id="ARBA00004653"/>
    </source>
</evidence>
<feature type="transmembrane region" description="Helical" evidence="10">
    <location>
        <begin position="300"/>
        <end position="324"/>
    </location>
</feature>
<name>A0A1S8WU84_OPIVI</name>
<sequence length="683" mass="77487">MAGVVLETLNIRKLIAFGAVMFIIQTLFFLIGGLVSPSPNSSEQILMSRCVDLSKDLSKWLYVRHFDLNSSGTNCAEILPDGDLDEVAPPNLDGNQLVFVAQFPHPRDGYKLRMTRWFQQIIGVLMLDIKHKFGTQVGVVTFEQQTALTPTLEDNAKITFDLRLGYRSHKDTKGAWQELARSLETRPLKCVIDPEAKKKANHSHALDDAYYYECEILPLFTLASCHYDEYLLNLRIPTDVNSSLARSGAMLQDVWMVEIHQNGGFTKIWFAMKSFVFPFSLLALYFFVSRVRELQRPMTVLEKTITVLGSGLIFLNCPVEWFSLIWNAPFWIVLSDVRQGFFFAVLVCFWLVFTGEHMMDGLQSGGRVYWPRLLLVAGSCTALGIFELAERGVQIRNPFYSIWSHPAAAKLGIASVVTGAVCAFCYLAYLAFVVARVLLQILSKRRLLVDLPTEQRHYYTGVIYRFSALLGYTLVCAALTVAFFIFSRVTEDQWSWGERSIEYSSAFITGVYGMWNVYVVAVLCLYAPSHKFKSDSGRELYDRLVSTTSGTFEVAQRSQESCGPTTSQAETIQLCPLDETSSSRKPRPSSKTESKGLTFLRKTALDITEGQSDLKNRVQSQRSMSAAEFKTNMHKKHEPTYMTHDSGSIPDEQQNCDRAKLKKRRNRTTFTSFQLNEMERIFQ</sequence>
<feature type="transmembrane region" description="Helical" evidence="10">
    <location>
        <begin position="268"/>
        <end position="288"/>
    </location>
</feature>
<evidence type="ECO:0000313" key="13">
    <source>
        <dbReference type="EMBL" id="OON18089.1"/>
    </source>
</evidence>
<dbReference type="Pfam" id="PF06664">
    <property type="entry name" value="WLS-like_TM"/>
    <property type="match status" value="1"/>
</dbReference>
<dbReference type="Proteomes" id="UP000243686">
    <property type="component" value="Unassembled WGS sequence"/>
</dbReference>
<evidence type="ECO:0000259" key="11">
    <source>
        <dbReference type="Pfam" id="PF06664"/>
    </source>
</evidence>
<keyword evidence="8 10" id="KW-0472">Membrane</keyword>
<feature type="transmembrane region" description="Helical" evidence="10">
    <location>
        <begin position="14"/>
        <end position="35"/>
    </location>
</feature>
<feature type="transmembrane region" description="Helical" evidence="10">
    <location>
        <begin position="373"/>
        <end position="393"/>
    </location>
</feature>
<evidence type="ECO:0008006" key="15">
    <source>
        <dbReference type="Google" id="ProtNLM"/>
    </source>
</evidence>
<dbReference type="GO" id="GO:0000139">
    <property type="term" value="C:Golgi membrane"/>
    <property type="evidence" value="ECO:0007669"/>
    <property type="project" value="UniProtKB-SubCell"/>
</dbReference>
<accession>A0A1S8WU84</accession>
<dbReference type="GO" id="GO:0061355">
    <property type="term" value="P:Wnt protein secretion"/>
    <property type="evidence" value="ECO:0007669"/>
    <property type="project" value="TreeGrafter"/>
</dbReference>
<evidence type="ECO:0000259" key="12">
    <source>
        <dbReference type="Pfam" id="PF21883"/>
    </source>
</evidence>
<feature type="transmembrane region" description="Helical" evidence="10">
    <location>
        <begin position="330"/>
        <end position="353"/>
    </location>
</feature>
<dbReference type="GO" id="GO:0017147">
    <property type="term" value="F:Wnt-protein binding"/>
    <property type="evidence" value="ECO:0007669"/>
    <property type="project" value="InterPro"/>
</dbReference>
<keyword evidence="14" id="KW-1185">Reference proteome</keyword>
<feature type="domain" description="Wntless-like transmembrane" evidence="11">
    <location>
        <begin position="262"/>
        <end position="530"/>
    </location>
</feature>
<feature type="domain" description="Wntless GOLD" evidence="12">
    <location>
        <begin position="49"/>
        <end position="261"/>
    </location>
</feature>
<evidence type="ECO:0000256" key="7">
    <source>
        <dbReference type="ARBA" id="ARBA00023034"/>
    </source>
</evidence>
<feature type="region of interest" description="Disordered" evidence="9">
    <location>
        <begin position="573"/>
        <end position="595"/>
    </location>
</feature>
<keyword evidence="6 10" id="KW-1133">Transmembrane helix</keyword>
<dbReference type="PANTHER" id="PTHR13449:SF2">
    <property type="entry name" value="PROTEIN WNTLESS HOMOLOG"/>
    <property type="match status" value="1"/>
</dbReference>
<evidence type="ECO:0000256" key="10">
    <source>
        <dbReference type="SAM" id="Phobius"/>
    </source>
</evidence>
<evidence type="ECO:0000256" key="6">
    <source>
        <dbReference type="ARBA" id="ARBA00022989"/>
    </source>
</evidence>
<dbReference type="PANTHER" id="PTHR13449">
    <property type="entry name" value="INTEGRAL MEMBRANE PROTEIN GPR177"/>
    <property type="match status" value="1"/>
</dbReference>
<comment type="similarity">
    <text evidence="2">Belongs to the wntless family.</text>
</comment>
<keyword evidence="5 10" id="KW-0812">Transmembrane</keyword>
<feature type="transmembrane region" description="Helical" evidence="10">
    <location>
        <begin position="413"/>
        <end position="442"/>
    </location>
</feature>
<proteinExistence type="inferred from homology"/>
<gene>
    <name evidence="13" type="ORF">X801_06063</name>
</gene>
<dbReference type="InterPro" id="IPR053936">
    <property type="entry name" value="WLS_GOLD"/>
</dbReference>
<keyword evidence="4" id="KW-0879">Wnt signaling pathway</keyword>
<protein>
    <recommendedName>
        <fullName evidence="15">Protein wntless</fullName>
    </recommendedName>
</protein>
<dbReference type="GO" id="GO:0006886">
    <property type="term" value="P:intracellular protein transport"/>
    <property type="evidence" value="ECO:0007669"/>
    <property type="project" value="TreeGrafter"/>
</dbReference>
<comment type="subcellular location">
    <subcellularLocation>
        <location evidence="1">Golgi apparatus membrane</location>
        <topology evidence="1">Multi-pass membrane protein</topology>
    </subcellularLocation>
</comment>
<dbReference type="InterPro" id="IPR009551">
    <property type="entry name" value="Wntless"/>
</dbReference>
<evidence type="ECO:0000256" key="3">
    <source>
        <dbReference type="ARBA" id="ARBA00022473"/>
    </source>
</evidence>
<dbReference type="GO" id="GO:0016055">
    <property type="term" value="P:Wnt signaling pathway"/>
    <property type="evidence" value="ECO:0007669"/>
    <property type="project" value="UniProtKB-KW"/>
</dbReference>
<evidence type="ECO:0000256" key="9">
    <source>
        <dbReference type="SAM" id="MobiDB-lite"/>
    </source>
</evidence>
<keyword evidence="7" id="KW-0333">Golgi apparatus</keyword>
<feature type="non-terminal residue" evidence="13">
    <location>
        <position position="683"/>
    </location>
</feature>
<evidence type="ECO:0000256" key="5">
    <source>
        <dbReference type="ARBA" id="ARBA00022692"/>
    </source>
</evidence>
<feature type="transmembrane region" description="Helical" evidence="10">
    <location>
        <begin position="462"/>
        <end position="486"/>
    </location>
</feature>
<dbReference type="EMBL" id="KV894554">
    <property type="protein sequence ID" value="OON18089.1"/>
    <property type="molecule type" value="Genomic_DNA"/>
</dbReference>
<organism evidence="13 14">
    <name type="scientific">Opisthorchis viverrini</name>
    <name type="common">Southeast Asian liver fluke</name>
    <dbReference type="NCBI Taxonomy" id="6198"/>
    <lineage>
        <taxon>Eukaryota</taxon>
        <taxon>Metazoa</taxon>
        <taxon>Spiralia</taxon>
        <taxon>Lophotrochozoa</taxon>
        <taxon>Platyhelminthes</taxon>
        <taxon>Trematoda</taxon>
        <taxon>Digenea</taxon>
        <taxon>Opisthorchiida</taxon>
        <taxon>Opisthorchiata</taxon>
        <taxon>Opisthorchiidae</taxon>
        <taxon>Opisthorchis</taxon>
    </lineage>
</organism>
<evidence type="ECO:0000256" key="2">
    <source>
        <dbReference type="ARBA" id="ARBA00008148"/>
    </source>
</evidence>